<proteinExistence type="predicted"/>
<feature type="compositionally biased region" description="Basic residues" evidence="1">
    <location>
        <begin position="18"/>
        <end position="39"/>
    </location>
</feature>
<dbReference type="RefSeq" id="WP_229335260.1">
    <property type="nucleotide sequence ID" value="NZ_JAINUL010000001.1"/>
</dbReference>
<evidence type="ECO:0000313" key="2">
    <source>
        <dbReference type="EMBL" id="MCC0094696.1"/>
    </source>
</evidence>
<organism evidence="2 3">
    <name type="scientific">Streptomyces flavotricini</name>
    <dbReference type="NCBI Taxonomy" id="66888"/>
    <lineage>
        <taxon>Bacteria</taxon>
        <taxon>Bacillati</taxon>
        <taxon>Actinomycetota</taxon>
        <taxon>Actinomycetes</taxon>
        <taxon>Kitasatosporales</taxon>
        <taxon>Streptomycetaceae</taxon>
        <taxon>Streptomyces</taxon>
    </lineage>
</organism>
<keyword evidence="3" id="KW-1185">Reference proteome</keyword>
<feature type="compositionally biased region" description="Basic residues" evidence="1">
    <location>
        <begin position="1"/>
        <end position="10"/>
    </location>
</feature>
<evidence type="ECO:0000256" key="1">
    <source>
        <dbReference type="SAM" id="MobiDB-lite"/>
    </source>
</evidence>
<gene>
    <name evidence="2" type="ORF">K7B10_07840</name>
</gene>
<dbReference type="Proteomes" id="UP001520654">
    <property type="component" value="Unassembled WGS sequence"/>
</dbReference>
<feature type="region of interest" description="Disordered" evidence="1">
    <location>
        <begin position="1"/>
        <end position="52"/>
    </location>
</feature>
<sequence length="415" mass="44972">MPRARPRPARRALPAHQRPPRRRRPAPSPARRRPPRRHLAQPGTHRPLPWKDTSLNSAEITLFTSKHDGIVALVTGDNWRWARKILLVAGFAKEGDGNYALPLADLPRIRAALTDVHELARACQIKVTATHQPYVGDFARDMAEHLPGQWSVKVENCSLPVWQKDLAACLWDTSPRPDAKFYGPLLHTVEKYRVPWAAVLRSDTGVELAVVQAPRDGLYHVGTLAPRDMYLDEEVVPPRSITVQPSAVTAARQVASLLLADYRRAVLQSHLNHLADDLAWAQEAFEPGTVQTPPQPDLAAAFARFTTHAPGLIAALRQAAPGTVGRQEAAFLDRMDSAFGTQPPGSDPDTPAAVPAVDPLALWLMEGGELVSLARTAHPALIPGPAAAVSGRSPAVAGALPAVLPPRSGAVPIRR</sequence>
<reference evidence="2 3" key="1">
    <citation type="submission" date="2021-08" db="EMBL/GenBank/DDBJ databases">
        <title>Genomic Architecture of Streptomyces flavotricini NGL1 and Streptomyces erythrochromogenes HMS4 With Differential Plant Beneficial attributes and laccase production capabilities.</title>
        <authorList>
            <person name="Salwan R."/>
            <person name="Kaur R."/>
            <person name="Sharma V."/>
        </authorList>
    </citation>
    <scope>NUCLEOTIDE SEQUENCE [LARGE SCALE GENOMIC DNA]</scope>
    <source>
        <strain evidence="2 3">NGL1</strain>
    </source>
</reference>
<protein>
    <submittedName>
        <fullName evidence="2">Uncharacterized protein</fullName>
    </submittedName>
</protein>
<comment type="caution">
    <text evidence="2">The sequence shown here is derived from an EMBL/GenBank/DDBJ whole genome shotgun (WGS) entry which is preliminary data.</text>
</comment>
<accession>A0ABS8E0U5</accession>
<dbReference type="EMBL" id="JAINUL010000001">
    <property type="protein sequence ID" value="MCC0094696.1"/>
    <property type="molecule type" value="Genomic_DNA"/>
</dbReference>
<name>A0ABS8E0U5_9ACTN</name>
<evidence type="ECO:0000313" key="3">
    <source>
        <dbReference type="Proteomes" id="UP001520654"/>
    </source>
</evidence>